<dbReference type="GO" id="GO:0004674">
    <property type="term" value="F:protein serine/threonine kinase activity"/>
    <property type="evidence" value="ECO:0007669"/>
    <property type="project" value="UniProtKB-KW"/>
</dbReference>
<dbReference type="GO" id="GO:0005524">
    <property type="term" value="F:ATP binding"/>
    <property type="evidence" value="ECO:0007669"/>
    <property type="project" value="UniProtKB-KW"/>
</dbReference>
<dbReference type="Gene3D" id="1.10.510.10">
    <property type="entry name" value="Transferase(Phosphotransferase) domain 1"/>
    <property type="match status" value="1"/>
</dbReference>
<keyword evidence="2" id="KW-0723">Serine/threonine-protein kinase</keyword>
<comment type="catalytic activity">
    <reaction evidence="7">
        <text>L-threonyl-[protein] + ATP = O-phospho-L-threonyl-[protein] + ADP + H(+)</text>
        <dbReference type="Rhea" id="RHEA:46608"/>
        <dbReference type="Rhea" id="RHEA-COMP:11060"/>
        <dbReference type="Rhea" id="RHEA-COMP:11605"/>
        <dbReference type="ChEBI" id="CHEBI:15378"/>
        <dbReference type="ChEBI" id="CHEBI:30013"/>
        <dbReference type="ChEBI" id="CHEBI:30616"/>
        <dbReference type="ChEBI" id="CHEBI:61977"/>
        <dbReference type="ChEBI" id="CHEBI:456216"/>
        <dbReference type="EC" id="2.7.11.1"/>
    </reaction>
</comment>
<dbReference type="InterPro" id="IPR018934">
    <property type="entry name" value="RIO_dom"/>
</dbReference>
<protein>
    <recommendedName>
        <fullName evidence="1">non-specific serine/threonine protein kinase</fullName>
        <ecNumber evidence="1">2.7.11.1</ecNumber>
    </recommendedName>
</protein>
<dbReference type="EC" id="2.7.11.1" evidence="1"/>
<name>A0A0P1AY10_PLAHL</name>
<evidence type="ECO:0000259" key="10">
    <source>
        <dbReference type="Pfam" id="PF01163"/>
    </source>
</evidence>
<sequence length="163" mass="18677">MLYSVHQNDAQYVLEVPLDVSQSVEYEHPTVNDFLRNDRRNIPDFFCKIGALNPMTTQELFDFVTNLCFADDAVDDHLEAVQRMIADRPVDRTNEEQVDEVLAYQDGTIEKTFVTAISRLELEQNTGPGSVVRGTRIMDLLNEEDDREIDSCDKEDDIDAEDD</sequence>
<evidence type="ECO:0000256" key="4">
    <source>
        <dbReference type="ARBA" id="ARBA00022741"/>
    </source>
</evidence>
<evidence type="ECO:0000256" key="5">
    <source>
        <dbReference type="ARBA" id="ARBA00022777"/>
    </source>
</evidence>
<evidence type="ECO:0000256" key="1">
    <source>
        <dbReference type="ARBA" id="ARBA00012513"/>
    </source>
</evidence>
<organism evidence="11 12">
    <name type="scientific">Plasmopara halstedii</name>
    <name type="common">Downy mildew of sunflower</name>
    <dbReference type="NCBI Taxonomy" id="4781"/>
    <lineage>
        <taxon>Eukaryota</taxon>
        <taxon>Sar</taxon>
        <taxon>Stramenopiles</taxon>
        <taxon>Oomycota</taxon>
        <taxon>Peronosporomycetes</taxon>
        <taxon>Peronosporales</taxon>
        <taxon>Peronosporaceae</taxon>
        <taxon>Plasmopara</taxon>
    </lineage>
</organism>
<reference evidence="12" key="1">
    <citation type="submission" date="2014-09" db="EMBL/GenBank/DDBJ databases">
        <authorList>
            <person name="Sharma Rahul"/>
            <person name="Thines Marco"/>
        </authorList>
    </citation>
    <scope>NUCLEOTIDE SEQUENCE [LARGE SCALE GENOMIC DNA]</scope>
</reference>
<evidence type="ECO:0000313" key="11">
    <source>
        <dbReference type="EMBL" id="CEG46106.1"/>
    </source>
</evidence>
<dbReference type="GeneID" id="36397583"/>
<accession>A0A0P1AY10</accession>
<keyword evidence="6" id="KW-0067">ATP-binding</keyword>
<evidence type="ECO:0000256" key="2">
    <source>
        <dbReference type="ARBA" id="ARBA00022527"/>
    </source>
</evidence>
<proteinExistence type="predicted"/>
<evidence type="ECO:0000313" key="12">
    <source>
        <dbReference type="Proteomes" id="UP000054928"/>
    </source>
</evidence>
<evidence type="ECO:0000256" key="7">
    <source>
        <dbReference type="ARBA" id="ARBA00047899"/>
    </source>
</evidence>
<evidence type="ECO:0000256" key="6">
    <source>
        <dbReference type="ARBA" id="ARBA00022840"/>
    </source>
</evidence>
<feature type="region of interest" description="Disordered" evidence="9">
    <location>
        <begin position="144"/>
        <end position="163"/>
    </location>
</feature>
<comment type="catalytic activity">
    <reaction evidence="8">
        <text>L-seryl-[protein] + ATP = O-phospho-L-seryl-[protein] + ADP + H(+)</text>
        <dbReference type="Rhea" id="RHEA:17989"/>
        <dbReference type="Rhea" id="RHEA-COMP:9863"/>
        <dbReference type="Rhea" id="RHEA-COMP:11604"/>
        <dbReference type="ChEBI" id="CHEBI:15378"/>
        <dbReference type="ChEBI" id="CHEBI:29999"/>
        <dbReference type="ChEBI" id="CHEBI:30616"/>
        <dbReference type="ChEBI" id="CHEBI:83421"/>
        <dbReference type="ChEBI" id="CHEBI:456216"/>
        <dbReference type="EC" id="2.7.11.1"/>
    </reaction>
</comment>
<feature type="non-terminal residue" evidence="11">
    <location>
        <position position="163"/>
    </location>
</feature>
<evidence type="ECO:0000256" key="3">
    <source>
        <dbReference type="ARBA" id="ARBA00022679"/>
    </source>
</evidence>
<evidence type="ECO:0000256" key="8">
    <source>
        <dbReference type="ARBA" id="ARBA00048679"/>
    </source>
</evidence>
<feature type="domain" description="RIO-type" evidence="10">
    <location>
        <begin position="18"/>
        <end position="52"/>
    </location>
</feature>
<dbReference type="EMBL" id="CCYD01002030">
    <property type="protein sequence ID" value="CEG46106.1"/>
    <property type="molecule type" value="Genomic_DNA"/>
</dbReference>
<keyword evidence="12" id="KW-1185">Reference proteome</keyword>
<dbReference type="PANTHER" id="PTHR45723">
    <property type="entry name" value="SERINE/THREONINE-PROTEIN KINASE RIO1"/>
    <property type="match status" value="1"/>
</dbReference>
<evidence type="ECO:0000256" key="9">
    <source>
        <dbReference type="SAM" id="MobiDB-lite"/>
    </source>
</evidence>
<keyword evidence="3" id="KW-0808">Transferase</keyword>
<dbReference type="InterPro" id="IPR051272">
    <property type="entry name" value="RIO-type_Ser/Thr_kinase"/>
</dbReference>
<dbReference type="AlphaFoldDB" id="A0A0P1AY10"/>
<dbReference type="RefSeq" id="XP_024582475.1">
    <property type="nucleotide sequence ID" value="XM_024716926.1"/>
</dbReference>
<dbReference type="OrthoDB" id="205248at2759"/>
<keyword evidence="5 11" id="KW-0418">Kinase</keyword>
<dbReference type="Pfam" id="PF01163">
    <property type="entry name" value="RIO1"/>
    <property type="match status" value="1"/>
</dbReference>
<keyword evidence="4" id="KW-0547">Nucleotide-binding</keyword>
<dbReference type="Proteomes" id="UP000054928">
    <property type="component" value="Unassembled WGS sequence"/>
</dbReference>
<dbReference type="STRING" id="4781.A0A0P1AY10"/>